<gene>
    <name evidence="3" type="ORF">GCM10007977_030930</name>
</gene>
<reference evidence="3" key="2">
    <citation type="submission" date="2020-09" db="EMBL/GenBank/DDBJ databases">
        <authorList>
            <person name="Sun Q."/>
            <person name="Ohkuma M."/>
        </authorList>
    </citation>
    <scope>NUCLEOTIDE SEQUENCE</scope>
    <source>
        <strain evidence="3">JCM 19831</strain>
    </source>
</reference>
<evidence type="ECO:0000313" key="3">
    <source>
        <dbReference type="EMBL" id="GGM27524.1"/>
    </source>
</evidence>
<proteinExistence type="predicted"/>
<protein>
    <recommendedName>
        <fullName evidence="2">EAL domain-containing protein</fullName>
    </recommendedName>
</protein>
<evidence type="ECO:0000256" key="1">
    <source>
        <dbReference type="SAM" id="MobiDB-lite"/>
    </source>
</evidence>
<dbReference type="GO" id="GO:0071111">
    <property type="term" value="F:cyclic-guanylate-specific phosphodiesterase activity"/>
    <property type="evidence" value="ECO:0007669"/>
    <property type="project" value="InterPro"/>
</dbReference>
<dbReference type="Proteomes" id="UP000642070">
    <property type="component" value="Unassembled WGS sequence"/>
</dbReference>
<dbReference type="CDD" id="cd01948">
    <property type="entry name" value="EAL"/>
    <property type="match status" value="1"/>
</dbReference>
<dbReference type="EMBL" id="BMPI01000013">
    <property type="protein sequence ID" value="GGM27524.1"/>
    <property type="molecule type" value="Genomic_DNA"/>
</dbReference>
<sequence>MEALLRFRAPDGTPVSPALFVPVAEEIGLIGRIGSWVLEQACTDAREWHAAHGISVTVNVSGRQLRNPRFADEVLATLGRTGLPAPPWSWRSPRRSWSRPPWRRRRR</sequence>
<dbReference type="AlphaFoldDB" id="A0A917TLB8"/>
<reference evidence="3" key="1">
    <citation type="journal article" date="2014" name="Int. J. Syst. Evol. Microbiol.">
        <title>Complete genome sequence of Corynebacterium casei LMG S-19264T (=DSM 44701T), isolated from a smear-ripened cheese.</title>
        <authorList>
            <consortium name="US DOE Joint Genome Institute (JGI-PGF)"/>
            <person name="Walter F."/>
            <person name="Albersmeier A."/>
            <person name="Kalinowski J."/>
            <person name="Ruckert C."/>
        </authorList>
    </citation>
    <scope>NUCLEOTIDE SEQUENCE</scope>
    <source>
        <strain evidence="3">JCM 19831</strain>
    </source>
</reference>
<dbReference type="InterPro" id="IPR050706">
    <property type="entry name" value="Cyclic-di-GMP_PDE-like"/>
</dbReference>
<name>A0A917TLB8_9ACTN</name>
<dbReference type="PROSITE" id="PS50883">
    <property type="entry name" value="EAL"/>
    <property type="match status" value="1"/>
</dbReference>
<dbReference type="Pfam" id="PF00563">
    <property type="entry name" value="EAL"/>
    <property type="match status" value="1"/>
</dbReference>
<keyword evidence="4" id="KW-1185">Reference proteome</keyword>
<dbReference type="InterPro" id="IPR035919">
    <property type="entry name" value="EAL_sf"/>
</dbReference>
<accession>A0A917TLB8</accession>
<comment type="caution">
    <text evidence="3">The sequence shown here is derived from an EMBL/GenBank/DDBJ whole genome shotgun (WGS) entry which is preliminary data.</text>
</comment>
<dbReference type="PANTHER" id="PTHR33121">
    <property type="entry name" value="CYCLIC DI-GMP PHOSPHODIESTERASE PDEF"/>
    <property type="match status" value="1"/>
</dbReference>
<feature type="region of interest" description="Disordered" evidence="1">
    <location>
        <begin position="81"/>
        <end position="107"/>
    </location>
</feature>
<organism evidence="3 4">
    <name type="scientific">Dactylosporangium sucinum</name>
    <dbReference type="NCBI Taxonomy" id="1424081"/>
    <lineage>
        <taxon>Bacteria</taxon>
        <taxon>Bacillati</taxon>
        <taxon>Actinomycetota</taxon>
        <taxon>Actinomycetes</taxon>
        <taxon>Micromonosporales</taxon>
        <taxon>Micromonosporaceae</taxon>
        <taxon>Dactylosporangium</taxon>
    </lineage>
</organism>
<feature type="domain" description="EAL" evidence="2">
    <location>
        <begin position="1"/>
        <end position="107"/>
    </location>
</feature>
<dbReference type="SUPFAM" id="SSF141868">
    <property type="entry name" value="EAL domain-like"/>
    <property type="match status" value="1"/>
</dbReference>
<dbReference type="PANTHER" id="PTHR33121:SF70">
    <property type="entry name" value="SIGNALING PROTEIN YKOW"/>
    <property type="match status" value="1"/>
</dbReference>
<dbReference type="InterPro" id="IPR001633">
    <property type="entry name" value="EAL_dom"/>
</dbReference>
<evidence type="ECO:0000259" key="2">
    <source>
        <dbReference type="PROSITE" id="PS50883"/>
    </source>
</evidence>
<dbReference type="Gene3D" id="3.20.20.450">
    <property type="entry name" value="EAL domain"/>
    <property type="match status" value="1"/>
</dbReference>
<feature type="compositionally biased region" description="Basic residues" evidence="1">
    <location>
        <begin position="92"/>
        <end position="107"/>
    </location>
</feature>
<evidence type="ECO:0000313" key="4">
    <source>
        <dbReference type="Proteomes" id="UP000642070"/>
    </source>
</evidence>